<evidence type="ECO:0000256" key="4">
    <source>
        <dbReference type="ARBA" id="ARBA00022597"/>
    </source>
</evidence>
<comment type="subcellular location">
    <subcellularLocation>
        <location evidence="1">Cell membrane</location>
        <topology evidence="1">Multi-pass membrane protein</topology>
    </subcellularLocation>
</comment>
<reference evidence="10 11" key="1">
    <citation type="submission" date="2023-06" db="EMBL/GenBank/DDBJ databases">
        <title>Identification and characterization of horizontal gene transfer across gut microbiota members of farm animals based on homology search.</title>
        <authorList>
            <person name="Schwarzerova J."/>
            <person name="Nykrynova M."/>
            <person name="Jureckova K."/>
            <person name="Cejkova D."/>
            <person name="Rychlik I."/>
        </authorList>
    </citation>
    <scope>NUCLEOTIDE SEQUENCE [LARGE SCALE GENOMIC DNA]</scope>
    <source>
        <strain evidence="10 11">153_Feed</strain>
    </source>
</reference>
<accession>A0ABT7V609</accession>
<evidence type="ECO:0000313" key="10">
    <source>
        <dbReference type="EMBL" id="MDM8271431.1"/>
    </source>
</evidence>
<dbReference type="PROSITE" id="PS51106">
    <property type="entry name" value="PTS_EIIC_TYPE_4"/>
    <property type="match status" value="1"/>
</dbReference>
<dbReference type="PANTHER" id="PTHR32502">
    <property type="entry name" value="N-ACETYLGALACTOSAMINE PERMEASE II COMPONENT-RELATED"/>
    <property type="match status" value="1"/>
</dbReference>
<keyword evidence="8 9" id="KW-0472">Membrane</keyword>
<evidence type="ECO:0000256" key="2">
    <source>
        <dbReference type="ARBA" id="ARBA00022448"/>
    </source>
</evidence>
<organism evidence="10 11">
    <name type="scientific">Thermophilibacter provencensis</name>
    <dbReference type="NCBI Taxonomy" id="1852386"/>
    <lineage>
        <taxon>Bacteria</taxon>
        <taxon>Bacillati</taxon>
        <taxon>Actinomycetota</taxon>
        <taxon>Coriobacteriia</taxon>
        <taxon>Coriobacteriales</taxon>
        <taxon>Atopobiaceae</taxon>
        <taxon>Thermophilibacter</taxon>
    </lineage>
</organism>
<dbReference type="Proteomes" id="UP001529256">
    <property type="component" value="Unassembled WGS sequence"/>
</dbReference>
<evidence type="ECO:0000256" key="3">
    <source>
        <dbReference type="ARBA" id="ARBA00022475"/>
    </source>
</evidence>
<protein>
    <submittedName>
        <fullName evidence="10">PTS sugar transporter subunit IIC</fullName>
    </submittedName>
</protein>
<comment type="caution">
    <text evidence="10">The sequence shown here is derived from an EMBL/GenBank/DDBJ whole genome shotgun (WGS) entry which is preliminary data.</text>
</comment>
<dbReference type="InterPro" id="IPR004700">
    <property type="entry name" value="PTS_IIC_man"/>
</dbReference>
<keyword evidence="5" id="KW-0598">Phosphotransferase system</keyword>
<feature type="transmembrane region" description="Helical" evidence="9">
    <location>
        <begin position="149"/>
        <end position="174"/>
    </location>
</feature>
<evidence type="ECO:0000256" key="8">
    <source>
        <dbReference type="ARBA" id="ARBA00023136"/>
    </source>
</evidence>
<dbReference type="EMBL" id="JAUDEA010000010">
    <property type="protein sequence ID" value="MDM8271431.1"/>
    <property type="molecule type" value="Genomic_DNA"/>
</dbReference>
<gene>
    <name evidence="10" type="ORF">QUW25_07095</name>
</gene>
<sequence>MFNVFQIVVITLFTALMTWHKYNLQILYYAQVVGIGAFCGLVMGDLNTGLLVGGTMCLMSLGLAGYGGSSVPNYQLGCIAGTVFAIGMGQAGDEALSTALAVGVPVAALGVQLDVLGKMSGSFFIHRAMACSDNCDWKGMATWTWASQIAMLGLNALPIAILMTAGSGAVEMLVNNFPAWLSTGLNVAAGMLPAMGFAILLHYLPIKKYGYFLILGYVLASYAGLSVLAIALIGAVICVYVFQDLEKDSAMPAVAVAGGDMEDE</sequence>
<proteinExistence type="predicted"/>
<dbReference type="PANTHER" id="PTHR32502:SF28">
    <property type="entry name" value="PHOSPHOTRANSFERASE SYSTEM SUGAR-SPECIFIC EIIC COMPONENT"/>
    <property type="match status" value="1"/>
</dbReference>
<keyword evidence="2" id="KW-0813">Transport</keyword>
<evidence type="ECO:0000256" key="1">
    <source>
        <dbReference type="ARBA" id="ARBA00004651"/>
    </source>
</evidence>
<evidence type="ECO:0000256" key="7">
    <source>
        <dbReference type="ARBA" id="ARBA00022989"/>
    </source>
</evidence>
<keyword evidence="6 9" id="KW-0812">Transmembrane</keyword>
<feature type="transmembrane region" description="Helical" evidence="9">
    <location>
        <begin position="180"/>
        <end position="204"/>
    </location>
</feature>
<keyword evidence="4 10" id="KW-0762">Sugar transport</keyword>
<dbReference type="InterPro" id="IPR050303">
    <property type="entry name" value="GatZ_KbaZ_carbometab"/>
</dbReference>
<feature type="transmembrane region" description="Helical" evidence="9">
    <location>
        <begin position="74"/>
        <end position="92"/>
    </location>
</feature>
<keyword evidence="3" id="KW-1003">Cell membrane</keyword>
<dbReference type="Pfam" id="PF03609">
    <property type="entry name" value="EII-Sor"/>
    <property type="match status" value="1"/>
</dbReference>
<evidence type="ECO:0000256" key="5">
    <source>
        <dbReference type="ARBA" id="ARBA00022683"/>
    </source>
</evidence>
<feature type="transmembrane region" description="Helical" evidence="9">
    <location>
        <begin position="98"/>
        <end position="117"/>
    </location>
</feature>
<evidence type="ECO:0000256" key="6">
    <source>
        <dbReference type="ARBA" id="ARBA00022692"/>
    </source>
</evidence>
<keyword evidence="7 9" id="KW-1133">Transmembrane helix</keyword>
<evidence type="ECO:0000313" key="11">
    <source>
        <dbReference type="Proteomes" id="UP001529256"/>
    </source>
</evidence>
<name>A0ABT7V609_9ACTN</name>
<dbReference type="RefSeq" id="WP_289511516.1">
    <property type="nucleotide sequence ID" value="NZ_JAUDEA010000010.1"/>
</dbReference>
<feature type="transmembrane region" description="Helical" evidence="9">
    <location>
        <begin position="211"/>
        <end position="242"/>
    </location>
</feature>
<keyword evidence="11" id="KW-1185">Reference proteome</keyword>
<feature type="transmembrane region" description="Helical" evidence="9">
    <location>
        <begin position="26"/>
        <end position="43"/>
    </location>
</feature>
<reference evidence="11" key="2">
    <citation type="submission" date="2023-06" db="EMBL/GenBank/DDBJ databases">
        <title>Identification and characterization of horizontal gene transfer across gut microbiota members of farm animals based on homology search.</title>
        <authorList>
            <person name="Zeman M."/>
            <person name="Kubasova T."/>
            <person name="Jahodarova E."/>
            <person name="Nykrynova M."/>
            <person name="Rychlik I."/>
        </authorList>
    </citation>
    <scope>NUCLEOTIDE SEQUENCE [LARGE SCALE GENOMIC DNA]</scope>
    <source>
        <strain evidence="11">153_Feed</strain>
    </source>
</reference>
<evidence type="ECO:0000256" key="9">
    <source>
        <dbReference type="SAM" id="Phobius"/>
    </source>
</evidence>
<reference evidence="10 11" key="3">
    <citation type="submission" date="2023-06" db="EMBL/GenBank/DDBJ databases">
        <authorList>
            <person name="Zeman M."/>
            <person name="Kubasova T."/>
            <person name="Jahodarova E."/>
            <person name="Nykrynova M."/>
            <person name="Rychlik I."/>
        </authorList>
    </citation>
    <scope>NUCLEOTIDE SEQUENCE [LARGE SCALE GENOMIC DNA]</scope>
    <source>
        <strain evidence="10 11">153_Feed</strain>
    </source>
</reference>